<evidence type="ECO:0000256" key="11">
    <source>
        <dbReference type="ARBA" id="ARBA00023012"/>
    </source>
</evidence>
<evidence type="ECO:0000256" key="5">
    <source>
        <dbReference type="ARBA" id="ARBA00022475"/>
    </source>
</evidence>
<keyword evidence="15" id="KW-1185">Reference proteome</keyword>
<dbReference type="PANTHER" id="PTHR43711:SF26">
    <property type="entry name" value="SENSOR HISTIDINE KINASE RCSC"/>
    <property type="match status" value="1"/>
</dbReference>
<dbReference type="OrthoDB" id="340764at2"/>
<evidence type="ECO:0000313" key="14">
    <source>
        <dbReference type="EMBL" id="TGL55198.1"/>
    </source>
</evidence>
<evidence type="ECO:0000256" key="4">
    <source>
        <dbReference type="ARBA" id="ARBA00012438"/>
    </source>
</evidence>
<dbReference type="Gene3D" id="1.10.287.130">
    <property type="match status" value="1"/>
</dbReference>
<keyword evidence="8" id="KW-0547">Nucleotide-binding</keyword>
<evidence type="ECO:0000256" key="6">
    <source>
        <dbReference type="ARBA" id="ARBA00022553"/>
    </source>
</evidence>
<dbReference type="SUPFAM" id="SSF55874">
    <property type="entry name" value="ATPase domain of HSP90 chaperone/DNA topoisomerase II/histidine kinase"/>
    <property type="match status" value="1"/>
</dbReference>
<organism evidence="14 15">
    <name type="scientific">Leptospira kemamanensis</name>
    <dbReference type="NCBI Taxonomy" id="2484942"/>
    <lineage>
        <taxon>Bacteria</taxon>
        <taxon>Pseudomonadati</taxon>
        <taxon>Spirochaetota</taxon>
        <taxon>Spirochaetia</taxon>
        <taxon>Leptospirales</taxon>
        <taxon>Leptospiraceae</taxon>
        <taxon>Leptospira</taxon>
    </lineage>
</organism>
<proteinExistence type="predicted"/>
<keyword evidence="5" id="KW-1003">Cell membrane</keyword>
<dbReference type="Gene3D" id="3.30.565.10">
    <property type="entry name" value="Histidine kinase-like ATPase, C-terminal domain"/>
    <property type="match status" value="1"/>
</dbReference>
<dbReference type="InterPro" id="IPR003594">
    <property type="entry name" value="HATPase_dom"/>
</dbReference>
<keyword evidence="11" id="KW-0902">Two-component regulatory system</keyword>
<dbReference type="EMBL" id="RQGG01000013">
    <property type="protein sequence ID" value="TGL55198.1"/>
    <property type="molecule type" value="Genomic_DNA"/>
</dbReference>
<dbReference type="SMART" id="SM00388">
    <property type="entry name" value="HisKA"/>
    <property type="match status" value="1"/>
</dbReference>
<evidence type="ECO:0000256" key="10">
    <source>
        <dbReference type="ARBA" id="ARBA00022840"/>
    </source>
</evidence>
<dbReference type="Proteomes" id="UP000297609">
    <property type="component" value="Unassembled WGS sequence"/>
</dbReference>
<keyword evidence="9 14" id="KW-0418">Kinase</keyword>
<dbReference type="InterPro" id="IPR050736">
    <property type="entry name" value="Sensor_HK_Regulatory"/>
</dbReference>
<dbReference type="FunFam" id="1.10.287.130:FF:000001">
    <property type="entry name" value="Two-component sensor histidine kinase"/>
    <property type="match status" value="1"/>
</dbReference>
<dbReference type="RefSeq" id="WP_135618416.1">
    <property type="nucleotide sequence ID" value="NZ_RQGG01000013.1"/>
</dbReference>
<evidence type="ECO:0000256" key="7">
    <source>
        <dbReference type="ARBA" id="ARBA00022679"/>
    </source>
</evidence>
<comment type="catalytic activity">
    <reaction evidence="1">
        <text>ATP + protein L-histidine = ADP + protein N-phospho-L-histidine.</text>
        <dbReference type="EC" id="2.7.13.3"/>
    </reaction>
</comment>
<keyword evidence="12" id="KW-0472">Membrane</keyword>
<dbReference type="EC" id="2.7.13.3" evidence="4"/>
<dbReference type="CDD" id="cd00082">
    <property type="entry name" value="HisKA"/>
    <property type="match status" value="1"/>
</dbReference>
<gene>
    <name evidence="14" type="ORF">EHQ59_06235</name>
</gene>
<protein>
    <recommendedName>
        <fullName evidence="4">histidine kinase</fullName>
        <ecNumber evidence="4">2.7.13.3</ecNumber>
    </recommendedName>
</protein>
<evidence type="ECO:0000256" key="1">
    <source>
        <dbReference type="ARBA" id="ARBA00000085"/>
    </source>
</evidence>
<evidence type="ECO:0000259" key="13">
    <source>
        <dbReference type="PROSITE" id="PS50109"/>
    </source>
</evidence>
<dbReference type="GO" id="GO:0045121">
    <property type="term" value="C:membrane raft"/>
    <property type="evidence" value="ECO:0007669"/>
    <property type="project" value="UniProtKB-SubCell"/>
</dbReference>
<evidence type="ECO:0000256" key="2">
    <source>
        <dbReference type="ARBA" id="ARBA00004236"/>
    </source>
</evidence>
<accession>A0A4R9JRR6</accession>
<dbReference type="GO" id="GO:0000155">
    <property type="term" value="F:phosphorelay sensor kinase activity"/>
    <property type="evidence" value="ECO:0007669"/>
    <property type="project" value="InterPro"/>
</dbReference>
<dbReference type="GO" id="GO:0005524">
    <property type="term" value="F:ATP binding"/>
    <property type="evidence" value="ECO:0007669"/>
    <property type="project" value="UniProtKB-KW"/>
</dbReference>
<evidence type="ECO:0000313" key="15">
    <source>
        <dbReference type="Proteomes" id="UP000297609"/>
    </source>
</evidence>
<comment type="caution">
    <text evidence="14">The sequence shown here is derived from an EMBL/GenBank/DDBJ whole genome shotgun (WGS) entry which is preliminary data.</text>
</comment>
<dbReference type="Pfam" id="PF00512">
    <property type="entry name" value="HisKA"/>
    <property type="match status" value="1"/>
</dbReference>
<dbReference type="GO" id="GO:0005886">
    <property type="term" value="C:plasma membrane"/>
    <property type="evidence" value="ECO:0007669"/>
    <property type="project" value="UniProtKB-SubCell"/>
</dbReference>
<dbReference type="PRINTS" id="PR00344">
    <property type="entry name" value="BCTRLSENSOR"/>
</dbReference>
<keyword evidence="7" id="KW-0808">Transferase</keyword>
<feature type="domain" description="Histidine kinase" evidence="13">
    <location>
        <begin position="328"/>
        <end position="541"/>
    </location>
</feature>
<evidence type="ECO:0000256" key="8">
    <source>
        <dbReference type="ARBA" id="ARBA00022741"/>
    </source>
</evidence>
<dbReference type="FunFam" id="3.30.565.10:FF:000023">
    <property type="entry name" value="PAS domain-containing sensor histidine kinase"/>
    <property type="match status" value="1"/>
</dbReference>
<dbReference type="InterPro" id="IPR036890">
    <property type="entry name" value="HATPase_C_sf"/>
</dbReference>
<dbReference type="PANTHER" id="PTHR43711">
    <property type="entry name" value="TWO-COMPONENT HISTIDINE KINASE"/>
    <property type="match status" value="1"/>
</dbReference>
<reference evidence="14" key="1">
    <citation type="journal article" date="2019" name="PLoS Negl. Trop. Dis.">
        <title>Revisiting the worldwide diversity of Leptospira species in the environment.</title>
        <authorList>
            <person name="Vincent A.T."/>
            <person name="Schiettekatte O."/>
            <person name="Bourhy P."/>
            <person name="Veyrier F.J."/>
            <person name="Picardeau M."/>
        </authorList>
    </citation>
    <scope>NUCLEOTIDE SEQUENCE [LARGE SCALE GENOMIC DNA]</scope>
    <source>
        <strain evidence="14">201702454</strain>
    </source>
</reference>
<dbReference type="SMART" id="SM00387">
    <property type="entry name" value="HATPase_c"/>
    <property type="match status" value="1"/>
</dbReference>
<dbReference type="InterPro" id="IPR003661">
    <property type="entry name" value="HisK_dim/P_dom"/>
</dbReference>
<evidence type="ECO:0000256" key="9">
    <source>
        <dbReference type="ARBA" id="ARBA00022777"/>
    </source>
</evidence>
<dbReference type="SUPFAM" id="SSF47384">
    <property type="entry name" value="Homodimeric domain of signal transducing histidine kinase"/>
    <property type="match status" value="1"/>
</dbReference>
<sequence length="542" mass="63096">MILDPLSLFQASLEGNDSGTAILMIDSQTKSYEILLQNSIYTELAKEFDSRFFLKNKIKTNDFNTEIIYKVDGKILETSFGHFDYTKGIPGKQYTKFFVKDITIKQKQEEEIAWRLRFELGVASSIQILIQKPSIRESLPQALYQLLYFTEMDSIFFLKHMETTETDIENFEIWVNERKSTDFPLLPTKFQNLNWNREGINRWIHKLKNGKLIYLQKEKALPKEKWYFEESKVETLLWIPVHFENQFLGIMGFQKHTPNFVIHHENLLIFQTVSRWMGLFVQRDKDLTELNRYKSSLESLVLERTLDLSRTKEELERAYKAKTEFLAHVSHELRTPLNSIIGFSKLIQLPEADETGKEYLNYIYSGGTRLLKMINEILHLMKIESGQIELKIAEFKPEEICRQALELIKPQADAKRMEIRFYPPIQSKSLVSDSGKIQQILLNLLSNAIKYANHSFVEFHCEWNDSNLLFKVKDFGPGIPKEDQNRIFHSFTRLYDDGQIEGTGLGLSISQGLAEKLGGKIELTSLVGEGSTFTLIIPENRK</sequence>
<dbReference type="AlphaFoldDB" id="A0A4R9JRR6"/>
<dbReference type="Pfam" id="PF02518">
    <property type="entry name" value="HATPase_c"/>
    <property type="match status" value="1"/>
</dbReference>
<keyword evidence="6" id="KW-0597">Phosphoprotein</keyword>
<keyword evidence="10" id="KW-0067">ATP-binding</keyword>
<dbReference type="InterPro" id="IPR036097">
    <property type="entry name" value="HisK_dim/P_sf"/>
</dbReference>
<dbReference type="PROSITE" id="PS50109">
    <property type="entry name" value="HIS_KIN"/>
    <property type="match status" value="1"/>
</dbReference>
<evidence type="ECO:0000256" key="3">
    <source>
        <dbReference type="ARBA" id="ARBA00004314"/>
    </source>
</evidence>
<evidence type="ECO:0000256" key="12">
    <source>
        <dbReference type="ARBA" id="ARBA00023136"/>
    </source>
</evidence>
<dbReference type="InterPro" id="IPR005467">
    <property type="entry name" value="His_kinase_dom"/>
</dbReference>
<dbReference type="InterPro" id="IPR004358">
    <property type="entry name" value="Sig_transdc_His_kin-like_C"/>
</dbReference>
<name>A0A4R9JRR6_9LEPT</name>
<comment type="subcellular location">
    <subcellularLocation>
        <location evidence="2">Cell membrane</location>
    </subcellularLocation>
    <subcellularLocation>
        <location evidence="3">Membrane raft</location>
        <topology evidence="3">Multi-pass membrane protein</topology>
    </subcellularLocation>
</comment>